<keyword evidence="4" id="KW-0325">Glycoprotein</keyword>
<gene>
    <name evidence="7" type="primary">LOC107225619</name>
</gene>
<evidence type="ECO:0000313" key="6">
    <source>
        <dbReference type="Proteomes" id="UP000829291"/>
    </source>
</evidence>
<proteinExistence type="inferred from homology"/>
<dbReference type="KEGG" id="nlo:107225619"/>
<name>A0A6J0C5A2_NEOLC</name>
<organism evidence="7">
    <name type="scientific">Neodiprion lecontei</name>
    <name type="common">Redheaded pine sawfly</name>
    <dbReference type="NCBI Taxonomy" id="441921"/>
    <lineage>
        <taxon>Eukaryota</taxon>
        <taxon>Metazoa</taxon>
        <taxon>Ecdysozoa</taxon>
        <taxon>Arthropoda</taxon>
        <taxon>Hexapoda</taxon>
        <taxon>Insecta</taxon>
        <taxon>Pterygota</taxon>
        <taxon>Neoptera</taxon>
        <taxon>Endopterygota</taxon>
        <taxon>Hymenoptera</taxon>
        <taxon>Tenthredinoidea</taxon>
        <taxon>Diprionidae</taxon>
        <taxon>Diprioninae</taxon>
        <taxon>Neodiprion</taxon>
    </lineage>
</organism>
<protein>
    <submittedName>
        <fullName evidence="7">Bile salt-activated lipase-like</fullName>
    </submittedName>
</protein>
<evidence type="ECO:0000256" key="1">
    <source>
        <dbReference type="ARBA" id="ARBA00005964"/>
    </source>
</evidence>
<accession>A0A6J0C5A2</accession>
<dbReference type="SUPFAM" id="SSF53474">
    <property type="entry name" value="alpha/beta-Hydrolases"/>
    <property type="match status" value="1"/>
</dbReference>
<evidence type="ECO:0000313" key="7">
    <source>
        <dbReference type="RefSeq" id="XP_015521630.2"/>
    </source>
</evidence>
<dbReference type="Gene3D" id="3.40.50.1820">
    <property type="entry name" value="alpha/beta hydrolase"/>
    <property type="match status" value="1"/>
</dbReference>
<dbReference type="PANTHER" id="PTHR43142">
    <property type="entry name" value="CARBOXYLIC ESTER HYDROLASE"/>
    <property type="match status" value="1"/>
</dbReference>
<dbReference type="RefSeq" id="XP_015521630.2">
    <property type="nucleotide sequence ID" value="XM_015666144.2"/>
</dbReference>
<dbReference type="InterPro" id="IPR029058">
    <property type="entry name" value="AB_hydrolase_fold"/>
</dbReference>
<keyword evidence="3" id="KW-0378">Hydrolase</keyword>
<dbReference type="Pfam" id="PF00135">
    <property type="entry name" value="COesterase"/>
    <property type="match status" value="1"/>
</dbReference>
<dbReference type="Proteomes" id="UP000829291">
    <property type="component" value="Chromosome 3"/>
</dbReference>
<evidence type="ECO:0000256" key="3">
    <source>
        <dbReference type="ARBA" id="ARBA00022801"/>
    </source>
</evidence>
<keyword evidence="2" id="KW-0719">Serine esterase</keyword>
<dbReference type="InParanoid" id="A0A6J0C5A2"/>
<dbReference type="GO" id="GO:0052689">
    <property type="term" value="F:carboxylic ester hydrolase activity"/>
    <property type="evidence" value="ECO:0007669"/>
    <property type="project" value="UniProtKB-KW"/>
</dbReference>
<dbReference type="GeneID" id="107225619"/>
<dbReference type="InterPro" id="IPR002018">
    <property type="entry name" value="CarbesteraseB"/>
</dbReference>
<sequence length="150" mass="17356">MPYLHIQHTVMKEHLVKAEKLEDFGSFEYRGRFSFNYDGGLPANYGVTHANDLLYLLPGPKSWYGPADWEYNDADWKMVDTMVQLWTSFAATGVPLTLDSDFSTIWSPFTSHDNYLRIGNGSDVALKVQYGFHKERMQFWDELTAATTWK</sequence>
<comment type="similarity">
    <text evidence="1">Belongs to the type-B carboxylesterase/lipase family.</text>
</comment>
<keyword evidence="6" id="KW-1185">Reference proteome</keyword>
<evidence type="ECO:0000256" key="4">
    <source>
        <dbReference type="ARBA" id="ARBA00023180"/>
    </source>
</evidence>
<dbReference type="OrthoDB" id="3200163at2759"/>
<feature type="domain" description="Carboxylesterase type B" evidence="5">
    <location>
        <begin position="26"/>
        <end position="140"/>
    </location>
</feature>
<evidence type="ECO:0000256" key="2">
    <source>
        <dbReference type="ARBA" id="ARBA00022487"/>
    </source>
</evidence>
<dbReference type="PANTHER" id="PTHR43142:SF1">
    <property type="entry name" value="CARBOXYLIC ESTER HYDROLASE"/>
    <property type="match status" value="1"/>
</dbReference>
<evidence type="ECO:0000259" key="5">
    <source>
        <dbReference type="Pfam" id="PF00135"/>
    </source>
</evidence>
<reference evidence="7" key="1">
    <citation type="submission" date="2025-08" db="UniProtKB">
        <authorList>
            <consortium name="RefSeq"/>
        </authorList>
    </citation>
    <scope>IDENTIFICATION</scope>
    <source>
        <tissue evidence="7">Thorax and Abdomen</tissue>
    </source>
</reference>